<sequence length="101" mass="11304">MSLNFFETSTGTLGHLVTLGYPPIRSSFNRDIPAVHFLLQSLHQTAFLFAGSLASPYSQLSSFFFSFTVAVEAEEDIQDSRVSNCNQLVKSHKYMLKPLLN</sequence>
<dbReference type="Proteomes" id="UP000541444">
    <property type="component" value="Unassembled WGS sequence"/>
</dbReference>
<gene>
    <name evidence="1" type="ORF">GIB67_035373</name>
</gene>
<comment type="caution">
    <text evidence="1">The sequence shown here is derived from an EMBL/GenBank/DDBJ whole genome shotgun (WGS) entry which is preliminary data.</text>
</comment>
<evidence type="ECO:0000313" key="2">
    <source>
        <dbReference type="Proteomes" id="UP000541444"/>
    </source>
</evidence>
<reference evidence="1 2" key="1">
    <citation type="journal article" date="2020" name="IScience">
        <title>Genome Sequencing of the Endangered Kingdonia uniflora (Circaeasteraceae, Ranunculales) Reveals Potential Mechanisms of Evolutionary Specialization.</title>
        <authorList>
            <person name="Sun Y."/>
            <person name="Deng T."/>
            <person name="Zhang A."/>
            <person name="Moore M.J."/>
            <person name="Landis J.B."/>
            <person name="Lin N."/>
            <person name="Zhang H."/>
            <person name="Zhang X."/>
            <person name="Huang J."/>
            <person name="Zhang X."/>
            <person name="Sun H."/>
            <person name="Wang H."/>
        </authorList>
    </citation>
    <scope>NUCLEOTIDE SEQUENCE [LARGE SCALE GENOMIC DNA]</scope>
    <source>
        <strain evidence="1">TB1705</strain>
        <tissue evidence="1">Leaf</tissue>
    </source>
</reference>
<dbReference type="AlphaFoldDB" id="A0A7J7MMA9"/>
<protein>
    <submittedName>
        <fullName evidence="1">Uncharacterized protein</fullName>
    </submittedName>
</protein>
<dbReference type="EMBL" id="JACGCM010001390">
    <property type="protein sequence ID" value="KAF6156016.1"/>
    <property type="molecule type" value="Genomic_DNA"/>
</dbReference>
<keyword evidence="2" id="KW-1185">Reference proteome</keyword>
<organism evidence="1 2">
    <name type="scientific">Kingdonia uniflora</name>
    <dbReference type="NCBI Taxonomy" id="39325"/>
    <lineage>
        <taxon>Eukaryota</taxon>
        <taxon>Viridiplantae</taxon>
        <taxon>Streptophyta</taxon>
        <taxon>Embryophyta</taxon>
        <taxon>Tracheophyta</taxon>
        <taxon>Spermatophyta</taxon>
        <taxon>Magnoliopsida</taxon>
        <taxon>Ranunculales</taxon>
        <taxon>Circaeasteraceae</taxon>
        <taxon>Kingdonia</taxon>
    </lineage>
</organism>
<proteinExistence type="predicted"/>
<name>A0A7J7MMA9_9MAGN</name>
<accession>A0A7J7MMA9</accession>
<evidence type="ECO:0000313" key="1">
    <source>
        <dbReference type="EMBL" id="KAF6156016.1"/>
    </source>
</evidence>